<name>A0A438ITH6_VITVI</name>
<evidence type="ECO:0000313" key="3">
    <source>
        <dbReference type="EMBL" id="RVX00039.1"/>
    </source>
</evidence>
<dbReference type="GO" id="GO:0016740">
    <property type="term" value="F:transferase activity"/>
    <property type="evidence" value="ECO:0007669"/>
    <property type="project" value="UniProtKB-KW"/>
</dbReference>
<organism evidence="3 4">
    <name type="scientific">Vitis vinifera</name>
    <name type="common">Grape</name>
    <dbReference type="NCBI Taxonomy" id="29760"/>
    <lineage>
        <taxon>Eukaryota</taxon>
        <taxon>Viridiplantae</taxon>
        <taxon>Streptophyta</taxon>
        <taxon>Embryophyta</taxon>
        <taxon>Tracheophyta</taxon>
        <taxon>Spermatophyta</taxon>
        <taxon>Magnoliopsida</taxon>
        <taxon>eudicotyledons</taxon>
        <taxon>Gunneridae</taxon>
        <taxon>Pentapetalae</taxon>
        <taxon>rosids</taxon>
        <taxon>Vitales</taxon>
        <taxon>Vitaceae</taxon>
        <taxon>Viteae</taxon>
        <taxon>Vitis</taxon>
    </lineage>
</organism>
<dbReference type="Pfam" id="PF02458">
    <property type="entry name" value="Transferase"/>
    <property type="match status" value="2"/>
</dbReference>
<proteinExistence type="predicted"/>
<dbReference type="PANTHER" id="PTHR31896">
    <property type="entry name" value="FAMILY REGULATORY PROTEIN, PUTATIVE (AFU_ORTHOLOGUE AFUA_3G14730)-RELATED"/>
    <property type="match status" value="1"/>
</dbReference>
<dbReference type="AlphaFoldDB" id="A0A438ITH6"/>
<keyword evidence="1 3" id="KW-0808">Transferase</keyword>
<dbReference type="EMBL" id="QGNW01000084">
    <property type="protein sequence ID" value="RVX00039.1"/>
    <property type="molecule type" value="Genomic_DNA"/>
</dbReference>
<dbReference type="InterPro" id="IPR023213">
    <property type="entry name" value="CAT-like_dom_sf"/>
</dbReference>
<evidence type="ECO:0000259" key="2">
    <source>
        <dbReference type="PROSITE" id="PS51309"/>
    </source>
</evidence>
<dbReference type="Proteomes" id="UP000288805">
    <property type="component" value="Unassembled WGS sequence"/>
</dbReference>
<dbReference type="PROSITE" id="PS51309">
    <property type="entry name" value="PABC"/>
    <property type="match status" value="1"/>
</dbReference>
<comment type="caution">
    <text evidence="3">The sequence shown here is derived from an EMBL/GenBank/DDBJ whole genome shotgun (WGS) entry which is preliminary data.</text>
</comment>
<dbReference type="PANTHER" id="PTHR31896:SF12">
    <property type="entry name" value="HXXXD-TYPE ACYL-TRANSFERASE FAMILY PROTEIN"/>
    <property type="match status" value="1"/>
</dbReference>
<protein>
    <submittedName>
        <fullName evidence="3">Putative acetyltransferase</fullName>
    </submittedName>
</protein>
<dbReference type="Gene3D" id="1.10.1900.10">
    <property type="entry name" value="c-terminal domain of poly(a) binding protein"/>
    <property type="match status" value="1"/>
</dbReference>
<reference evidence="3 4" key="1">
    <citation type="journal article" date="2018" name="PLoS Genet.">
        <title>Population sequencing reveals clonal diversity and ancestral inbreeding in the grapevine cultivar Chardonnay.</title>
        <authorList>
            <person name="Roach M.J."/>
            <person name="Johnson D.L."/>
            <person name="Bohlmann J."/>
            <person name="van Vuuren H.J."/>
            <person name="Jones S.J."/>
            <person name="Pretorius I.S."/>
            <person name="Schmidt S.A."/>
            <person name="Borneman A.R."/>
        </authorList>
    </citation>
    <scope>NUCLEOTIDE SEQUENCE [LARGE SCALE GENOMIC DNA]</scope>
    <source>
        <strain evidence="4">cv. Chardonnay</strain>
        <tissue evidence="3">Leaf</tissue>
    </source>
</reference>
<dbReference type="GO" id="GO:0003723">
    <property type="term" value="F:RNA binding"/>
    <property type="evidence" value="ECO:0007669"/>
    <property type="project" value="InterPro"/>
</dbReference>
<dbReference type="SUPFAM" id="SSF63570">
    <property type="entry name" value="PABC (PABP) domain"/>
    <property type="match status" value="1"/>
</dbReference>
<dbReference type="Pfam" id="PF00658">
    <property type="entry name" value="MLLE"/>
    <property type="match status" value="1"/>
</dbReference>
<dbReference type="Gene3D" id="3.30.559.10">
    <property type="entry name" value="Chloramphenicol acetyltransferase-like domain"/>
    <property type="match status" value="3"/>
</dbReference>
<dbReference type="InterPro" id="IPR036053">
    <property type="entry name" value="PABP-dom"/>
</dbReference>
<sequence>MSTTHPYCKSAKQLGLCSEQSKHWFIPTEELLGGLMATPTVRLISECFIKPKFTSEETNEPCYLTPWDLAMLSVNYIQKGLLFSKPPDVDDPQNFMATLLDKLKDSLALTLDHFYPLAGRLATKKEDSSPSYVVFVDCNNSPGLKFIHAAADMTISDILSPIYVPQVIQSFFDHDRVINHDGRTLSLLSIQITELVDGIFIGCSINHSMVDGTSFWHFFNAWSEVFTAQGKNSSITLSRPPILKRWFPDGYGPIINLPFTHHDEFISRFEAPVLRERIFHFSSESIAKLKAKANAQCNSNKISSFQALSALVWRSITRARCFPHEQVTSCRLATGNRTRLDPPLPENYFGNSIQTAVVGHTDKAVRGWLESWFQSHFIYQLGLFFDPNSVMMGSSPRFNKYGIEFGLGKGLAVRSGYAHKFDGKVSCYPGREGGGSIDLEVCLPPNSMSALESNQEFMEAVSLLPQKGRQKQPFLALFSSAWLLLVAGGNITPQDSKAMRIHSFELYLLVLICNSTMRYQSTNYLAVLQITSKNAEGESANNYMIVLTDELEHEMAAKVTGMLLEMDQTEVLHLLESPEALKSKVAEAMDVLRNVAQQQANSPTEQLASLSLNDSLVP</sequence>
<dbReference type="InterPro" id="IPR002004">
    <property type="entry name" value="PABP_HYD_C"/>
</dbReference>
<evidence type="ECO:0000256" key="1">
    <source>
        <dbReference type="ARBA" id="ARBA00022679"/>
    </source>
</evidence>
<dbReference type="InterPro" id="IPR051283">
    <property type="entry name" value="Sec_Metabolite_Acyltrans"/>
</dbReference>
<dbReference type="SMART" id="SM00517">
    <property type="entry name" value="PolyA"/>
    <property type="match status" value="1"/>
</dbReference>
<evidence type="ECO:0000313" key="4">
    <source>
        <dbReference type="Proteomes" id="UP000288805"/>
    </source>
</evidence>
<accession>A0A438ITH6</accession>
<feature type="domain" description="PABC" evidence="2">
    <location>
        <begin position="516"/>
        <end position="597"/>
    </location>
</feature>
<gene>
    <name evidence="3" type="primary">VvCHDp000110_8</name>
    <name evidence="3" type="ORF">CK203_024770</name>
</gene>